<proteinExistence type="inferred from homology"/>
<protein>
    <recommendedName>
        <fullName evidence="2">Peptidase M16 N-terminal domain-containing protein</fullName>
    </recommendedName>
</protein>
<dbReference type="PANTHER" id="PTHR11851">
    <property type="entry name" value="METALLOPROTEASE"/>
    <property type="match status" value="1"/>
</dbReference>
<evidence type="ECO:0000313" key="3">
    <source>
        <dbReference type="EMBL" id="GAG11111.1"/>
    </source>
</evidence>
<dbReference type="PANTHER" id="PTHR11851:SF49">
    <property type="entry name" value="MITOCHONDRIAL-PROCESSING PEPTIDASE SUBUNIT ALPHA"/>
    <property type="match status" value="1"/>
</dbReference>
<reference evidence="3" key="1">
    <citation type="journal article" date="2014" name="Front. Microbiol.">
        <title>High frequency of phylogenetically diverse reductive dehalogenase-homologous genes in deep subseafloor sedimentary metagenomes.</title>
        <authorList>
            <person name="Kawai M."/>
            <person name="Futagami T."/>
            <person name="Toyoda A."/>
            <person name="Takaki Y."/>
            <person name="Nishi S."/>
            <person name="Hori S."/>
            <person name="Arai W."/>
            <person name="Tsubouchi T."/>
            <person name="Morono Y."/>
            <person name="Uchiyama I."/>
            <person name="Ito T."/>
            <person name="Fujiyama A."/>
            <person name="Inagaki F."/>
            <person name="Takami H."/>
        </authorList>
    </citation>
    <scope>NUCLEOTIDE SEQUENCE</scope>
    <source>
        <strain evidence="3">Expedition CK06-06</strain>
    </source>
</reference>
<dbReference type="Gene3D" id="3.30.830.10">
    <property type="entry name" value="Metalloenzyme, LuxS/M16 peptidase-like"/>
    <property type="match status" value="1"/>
</dbReference>
<dbReference type="InterPro" id="IPR050361">
    <property type="entry name" value="MPP/UQCRC_Complex"/>
</dbReference>
<dbReference type="InterPro" id="IPR011249">
    <property type="entry name" value="Metalloenz_LuxS/M16"/>
</dbReference>
<gene>
    <name evidence="3" type="ORF">S01H1_44902</name>
</gene>
<comment type="similarity">
    <text evidence="1">Belongs to the peptidase M16 family.</text>
</comment>
<comment type="caution">
    <text evidence="3">The sequence shown here is derived from an EMBL/GenBank/DDBJ whole genome shotgun (WGS) entry which is preliminary data.</text>
</comment>
<evidence type="ECO:0000259" key="2">
    <source>
        <dbReference type="Pfam" id="PF00675"/>
    </source>
</evidence>
<evidence type="ECO:0000256" key="1">
    <source>
        <dbReference type="ARBA" id="ARBA00007261"/>
    </source>
</evidence>
<name>X0WEJ6_9ZZZZ</name>
<dbReference type="InterPro" id="IPR011765">
    <property type="entry name" value="Pept_M16_N"/>
</dbReference>
<dbReference type="AlphaFoldDB" id="X0WEJ6"/>
<feature type="domain" description="Peptidase M16 N-terminal" evidence="2">
    <location>
        <begin position="12"/>
        <end position="88"/>
    </location>
</feature>
<dbReference type="EMBL" id="BARS01028664">
    <property type="protein sequence ID" value="GAG11111.1"/>
    <property type="molecule type" value="Genomic_DNA"/>
</dbReference>
<dbReference type="Pfam" id="PF00675">
    <property type="entry name" value="Peptidase_M16"/>
    <property type="match status" value="1"/>
</dbReference>
<sequence length="90" mass="10086">MYQKTILDNGLRILTLRMPHTRSVSIAFFIGVGSRYESDEQSGASHFIEHVLFKGTAKRPTAREIAIAIERIGGIFNASTGQEESTFWAR</sequence>
<dbReference type="GO" id="GO:0046872">
    <property type="term" value="F:metal ion binding"/>
    <property type="evidence" value="ECO:0007669"/>
    <property type="project" value="InterPro"/>
</dbReference>
<feature type="non-terminal residue" evidence="3">
    <location>
        <position position="90"/>
    </location>
</feature>
<organism evidence="3">
    <name type="scientific">marine sediment metagenome</name>
    <dbReference type="NCBI Taxonomy" id="412755"/>
    <lineage>
        <taxon>unclassified sequences</taxon>
        <taxon>metagenomes</taxon>
        <taxon>ecological metagenomes</taxon>
    </lineage>
</organism>
<dbReference type="SUPFAM" id="SSF63411">
    <property type="entry name" value="LuxS/MPP-like metallohydrolase"/>
    <property type="match status" value="1"/>
</dbReference>
<accession>X0WEJ6</accession>